<dbReference type="InterPro" id="IPR029044">
    <property type="entry name" value="Nucleotide-diphossugar_trans"/>
</dbReference>
<dbReference type="Gene3D" id="3.90.550.10">
    <property type="entry name" value="Spore Coat Polysaccharide Biosynthesis Protein SpsA, Chain A"/>
    <property type="match status" value="1"/>
</dbReference>
<accession>I0HL85</accession>
<feature type="transmembrane region" description="Helical" evidence="1">
    <location>
        <begin position="236"/>
        <end position="258"/>
    </location>
</feature>
<dbReference type="GO" id="GO:0016740">
    <property type="term" value="F:transferase activity"/>
    <property type="evidence" value="ECO:0007669"/>
    <property type="project" value="UniProtKB-KW"/>
</dbReference>
<dbReference type="EMBL" id="AP012320">
    <property type="protein sequence ID" value="BAL93772.1"/>
    <property type="molecule type" value="Genomic_DNA"/>
</dbReference>
<sequence length="331" mass="36727">MAVIATVLNERKGIAVLLDGFLRQTRPADEIVVVDGGSTDGTLDVLQDYARRHPSVRVFVEPGANIARGRNVAIHHSRADIVCVTDGGCTPEPDWIEELVRPLVGHPEFGAVTGVRRIDAANRFEAYAGLLTTSGNAADEAQRVFHGRNSAFRKSLWQQVGGYPEWLYTAEDTLFAQRAKALGCRVALADSAVVGWRPRPTLRKVAKQYFLYGRGTGRIGASDLAAVRYHLRNHALWMLCLLVSPLVPLAALAAAAILGFMFRTLVLPVLRTTRPDGWAPYYVTLLVMTRSLANNLGQLYGEREYRTEAEFRRNLELYRRGEWRMAPVATV</sequence>
<protein>
    <submittedName>
        <fullName evidence="3">Glycosyl transferase family 2</fullName>
    </submittedName>
</protein>
<dbReference type="InterPro" id="IPR001173">
    <property type="entry name" value="Glyco_trans_2-like"/>
</dbReference>
<organism evidence="3 4">
    <name type="scientific">Rubrivivax gelatinosus (strain NBRC 100245 / IL144)</name>
    <dbReference type="NCBI Taxonomy" id="983917"/>
    <lineage>
        <taxon>Bacteria</taxon>
        <taxon>Pseudomonadati</taxon>
        <taxon>Pseudomonadota</taxon>
        <taxon>Betaproteobacteria</taxon>
        <taxon>Burkholderiales</taxon>
        <taxon>Sphaerotilaceae</taxon>
        <taxon>Rubrivivax</taxon>
    </lineage>
</organism>
<name>I0HL85_RUBGI</name>
<dbReference type="STRING" id="983917.RGE_04270"/>
<proteinExistence type="predicted"/>
<dbReference type="Proteomes" id="UP000007883">
    <property type="component" value="Chromosome"/>
</dbReference>
<evidence type="ECO:0000313" key="3">
    <source>
        <dbReference type="EMBL" id="BAL93772.1"/>
    </source>
</evidence>
<evidence type="ECO:0000313" key="4">
    <source>
        <dbReference type="Proteomes" id="UP000007883"/>
    </source>
</evidence>
<dbReference type="HOGENOM" id="CLU_025996_19_2_4"/>
<dbReference type="PANTHER" id="PTHR43685:SF3">
    <property type="entry name" value="SLR2126 PROTEIN"/>
    <property type="match status" value="1"/>
</dbReference>
<reference evidence="3 4" key="1">
    <citation type="journal article" date="2012" name="J. Bacteriol.">
        <title>Complete genome sequence of phototrophic betaproteobacterium Rubrivivax gelatinosus IL144.</title>
        <authorList>
            <person name="Nagashima S."/>
            <person name="Kamimura A."/>
            <person name="Shimizu T."/>
            <person name="Nakamura-isaki S."/>
            <person name="Aono E."/>
            <person name="Sakamoto K."/>
            <person name="Ichikawa N."/>
            <person name="Nakazawa H."/>
            <person name="Sekine M."/>
            <person name="Yamazaki S."/>
            <person name="Fujita N."/>
            <person name="Shimada K."/>
            <person name="Hanada S."/>
            <person name="Nagashima K.V.P."/>
        </authorList>
    </citation>
    <scope>NUCLEOTIDE SEQUENCE [LARGE SCALE GENOMIC DNA]</scope>
    <source>
        <strain evidence="4">NBRC 100245 / IL144</strain>
    </source>
</reference>
<dbReference type="eggNOG" id="COG1215">
    <property type="taxonomic scope" value="Bacteria"/>
</dbReference>
<keyword evidence="1" id="KW-0812">Transmembrane</keyword>
<dbReference type="PANTHER" id="PTHR43685">
    <property type="entry name" value="GLYCOSYLTRANSFERASE"/>
    <property type="match status" value="1"/>
</dbReference>
<keyword evidence="1" id="KW-0472">Membrane</keyword>
<dbReference type="InterPro" id="IPR050834">
    <property type="entry name" value="Glycosyltransf_2"/>
</dbReference>
<evidence type="ECO:0000259" key="2">
    <source>
        <dbReference type="Pfam" id="PF00535"/>
    </source>
</evidence>
<keyword evidence="3" id="KW-0808">Transferase</keyword>
<dbReference type="KEGG" id="rge:RGE_04270"/>
<evidence type="ECO:0000256" key="1">
    <source>
        <dbReference type="SAM" id="Phobius"/>
    </source>
</evidence>
<gene>
    <name evidence="3" type="ordered locus">RGE_04270</name>
</gene>
<dbReference type="PATRIC" id="fig|983917.3.peg.420"/>
<feature type="domain" description="Glycosyltransferase 2-like" evidence="2">
    <location>
        <begin position="3"/>
        <end position="151"/>
    </location>
</feature>
<dbReference type="RefSeq" id="WP_014426648.1">
    <property type="nucleotide sequence ID" value="NC_017075.1"/>
</dbReference>
<dbReference type="AlphaFoldDB" id="I0HL85"/>
<dbReference type="Pfam" id="PF00535">
    <property type="entry name" value="Glycos_transf_2"/>
    <property type="match status" value="1"/>
</dbReference>
<keyword evidence="1" id="KW-1133">Transmembrane helix</keyword>
<keyword evidence="4" id="KW-1185">Reference proteome</keyword>
<dbReference type="SUPFAM" id="SSF53448">
    <property type="entry name" value="Nucleotide-diphospho-sugar transferases"/>
    <property type="match status" value="1"/>
</dbReference>